<accession>A0A165EZ10</accession>
<evidence type="ECO:0000313" key="1">
    <source>
        <dbReference type="EMBL" id="KZT55838.1"/>
    </source>
</evidence>
<dbReference type="AlphaFoldDB" id="A0A165EZ10"/>
<organism evidence="1 2">
    <name type="scientific">Calocera cornea HHB12733</name>
    <dbReference type="NCBI Taxonomy" id="1353952"/>
    <lineage>
        <taxon>Eukaryota</taxon>
        <taxon>Fungi</taxon>
        <taxon>Dikarya</taxon>
        <taxon>Basidiomycota</taxon>
        <taxon>Agaricomycotina</taxon>
        <taxon>Dacrymycetes</taxon>
        <taxon>Dacrymycetales</taxon>
        <taxon>Dacrymycetaceae</taxon>
        <taxon>Calocera</taxon>
    </lineage>
</organism>
<dbReference type="InParanoid" id="A0A165EZ10"/>
<proteinExistence type="predicted"/>
<dbReference type="EMBL" id="KV423988">
    <property type="protein sequence ID" value="KZT55838.1"/>
    <property type="molecule type" value="Genomic_DNA"/>
</dbReference>
<gene>
    <name evidence="1" type="ORF">CALCODRAFT_436644</name>
</gene>
<protein>
    <submittedName>
        <fullName evidence="1">Uncharacterized protein</fullName>
    </submittedName>
</protein>
<keyword evidence="2" id="KW-1185">Reference proteome</keyword>
<dbReference type="Proteomes" id="UP000076842">
    <property type="component" value="Unassembled WGS sequence"/>
</dbReference>
<dbReference type="OrthoDB" id="630188at2759"/>
<name>A0A165EZ10_9BASI</name>
<evidence type="ECO:0000313" key="2">
    <source>
        <dbReference type="Proteomes" id="UP000076842"/>
    </source>
</evidence>
<sequence>MPGGEYVRGYARLVRALAPKLLGMPRLHVVYRSISPPHTACHLSQRPVYPAPPPDAGPTPAWGWDRFPALDQLWQHELDTLAPHGLGPAGGRVGWLDIREMAGQRPDAHLLGVEGGDCMHWCGVAVPGEWVRMLWEMVGDEP</sequence>
<reference evidence="1 2" key="1">
    <citation type="journal article" date="2016" name="Mol. Biol. Evol.">
        <title>Comparative Genomics of Early-Diverging Mushroom-Forming Fungi Provides Insights into the Origins of Lignocellulose Decay Capabilities.</title>
        <authorList>
            <person name="Nagy L.G."/>
            <person name="Riley R."/>
            <person name="Tritt A."/>
            <person name="Adam C."/>
            <person name="Daum C."/>
            <person name="Floudas D."/>
            <person name="Sun H."/>
            <person name="Yadav J.S."/>
            <person name="Pangilinan J."/>
            <person name="Larsson K.H."/>
            <person name="Matsuura K."/>
            <person name="Barry K."/>
            <person name="Labutti K."/>
            <person name="Kuo R."/>
            <person name="Ohm R.A."/>
            <person name="Bhattacharya S.S."/>
            <person name="Shirouzu T."/>
            <person name="Yoshinaga Y."/>
            <person name="Martin F.M."/>
            <person name="Grigoriev I.V."/>
            <person name="Hibbett D.S."/>
        </authorList>
    </citation>
    <scope>NUCLEOTIDE SEQUENCE [LARGE SCALE GENOMIC DNA]</scope>
    <source>
        <strain evidence="1 2">HHB12733</strain>
    </source>
</reference>